<proteinExistence type="predicted"/>
<sequence>MKFLVVIPLILFGAFLFGLTIDSLGDIGNLILKLLGGVCLFVAILIGRKKK</sequence>
<protein>
    <submittedName>
        <fullName evidence="2">Serine kinase</fullName>
    </submittedName>
</protein>
<dbReference type="GO" id="GO:0016301">
    <property type="term" value="F:kinase activity"/>
    <property type="evidence" value="ECO:0007669"/>
    <property type="project" value="UniProtKB-KW"/>
</dbReference>
<gene>
    <name evidence="2" type="ORF">L2716_01855</name>
</gene>
<dbReference type="Proteomes" id="UP001649381">
    <property type="component" value="Unassembled WGS sequence"/>
</dbReference>
<keyword evidence="2" id="KW-0808">Transferase</keyword>
<evidence type="ECO:0000313" key="3">
    <source>
        <dbReference type="Proteomes" id="UP001649381"/>
    </source>
</evidence>
<reference evidence="2 3" key="1">
    <citation type="submission" date="2022-01" db="EMBL/GenBank/DDBJ databases">
        <title>Alkalihalobacillus sp. EGI L200015, a novel bacterium isolated from a salt lake sediment.</title>
        <authorList>
            <person name="Gao L."/>
            <person name="Fang B.-Z."/>
            <person name="Li W.-J."/>
        </authorList>
    </citation>
    <scope>NUCLEOTIDE SEQUENCE [LARGE SCALE GENOMIC DNA]</scope>
    <source>
        <strain evidence="2 3">KCTC 12718</strain>
    </source>
</reference>
<keyword evidence="1" id="KW-0812">Transmembrane</keyword>
<keyword evidence="2" id="KW-0418">Kinase</keyword>
<keyword evidence="1" id="KW-1133">Transmembrane helix</keyword>
<feature type="transmembrane region" description="Helical" evidence="1">
    <location>
        <begin position="30"/>
        <end position="47"/>
    </location>
</feature>
<evidence type="ECO:0000256" key="1">
    <source>
        <dbReference type="SAM" id="Phobius"/>
    </source>
</evidence>
<evidence type="ECO:0000313" key="2">
    <source>
        <dbReference type="EMBL" id="MCF6136456.1"/>
    </source>
</evidence>
<accession>A0ABS9GXB2</accession>
<dbReference type="EMBL" id="JAKIJS010000001">
    <property type="protein sequence ID" value="MCF6136456.1"/>
    <property type="molecule type" value="Genomic_DNA"/>
</dbReference>
<organism evidence="2 3">
    <name type="scientific">Pseudalkalibacillus berkeleyi</name>
    <dbReference type="NCBI Taxonomy" id="1069813"/>
    <lineage>
        <taxon>Bacteria</taxon>
        <taxon>Bacillati</taxon>
        <taxon>Bacillota</taxon>
        <taxon>Bacilli</taxon>
        <taxon>Bacillales</taxon>
        <taxon>Fictibacillaceae</taxon>
        <taxon>Pseudalkalibacillus</taxon>
    </lineage>
</organism>
<name>A0ABS9GXB2_9BACL</name>
<comment type="caution">
    <text evidence="2">The sequence shown here is derived from an EMBL/GenBank/DDBJ whole genome shotgun (WGS) entry which is preliminary data.</text>
</comment>
<dbReference type="RefSeq" id="WP_236331201.1">
    <property type="nucleotide sequence ID" value="NZ_JAKIJS010000001.1"/>
</dbReference>
<keyword evidence="3" id="KW-1185">Reference proteome</keyword>
<keyword evidence="1" id="KW-0472">Membrane</keyword>